<organism evidence="2 3">
    <name type="scientific">Hyaloscypha bicolor E</name>
    <dbReference type="NCBI Taxonomy" id="1095630"/>
    <lineage>
        <taxon>Eukaryota</taxon>
        <taxon>Fungi</taxon>
        <taxon>Dikarya</taxon>
        <taxon>Ascomycota</taxon>
        <taxon>Pezizomycotina</taxon>
        <taxon>Leotiomycetes</taxon>
        <taxon>Helotiales</taxon>
        <taxon>Hyaloscyphaceae</taxon>
        <taxon>Hyaloscypha</taxon>
        <taxon>Hyaloscypha bicolor</taxon>
    </lineage>
</organism>
<dbReference type="SUPFAM" id="SSF48452">
    <property type="entry name" value="TPR-like"/>
    <property type="match status" value="3"/>
</dbReference>
<keyword evidence="3" id="KW-1185">Reference proteome</keyword>
<dbReference type="PANTHER" id="PTHR19959">
    <property type="entry name" value="KINESIN LIGHT CHAIN"/>
    <property type="match status" value="1"/>
</dbReference>
<accession>A0A2J6SJX7</accession>
<dbReference type="GeneID" id="36586746"/>
<proteinExistence type="predicted"/>
<dbReference type="Pfam" id="PF12770">
    <property type="entry name" value="CHAT"/>
    <property type="match status" value="1"/>
</dbReference>
<dbReference type="Proteomes" id="UP000235371">
    <property type="component" value="Unassembled WGS sequence"/>
</dbReference>
<dbReference type="STRING" id="1095630.A0A2J6SJX7"/>
<sequence length="925" mass="103235">MISADHPDRIKLLNSIGLLLYLKYTETKAMIDLQQAIRVAQEVLEATPEGHPNKEIWSNNLGNLLSDKYSSTGEMADLNDAIRVARQTVHMTPKEHKERPMWLNNFGVLLNNRYLRTGIESDHEEALQVSWEAVHITPKDHPELGGRLNNLRVQLGHRYSRRGEMPDLEEAIRVAQECVRATPEHHPDLGGRLESLGILLDSKYTRIGALGDLEQAIQASRGAVNNTPEADSNLASCLCNLGYLLTDRYSRVRQLTDLDEAIMLIRNAIAVDLTSRDNPNWPQRLQNLAAIFGKRYANTESMADLEASIRMAQEAVDATPENIPNRAIYLSSLGKALSARFLKTNAQADLKRVISCSKSTLYQPNSSITSRIEAGKSLLACYGFTSDWQLAYDTAKVVLSLIPQLTPRSLRNSDKQHLLSQISGLASDAAAAALEIGKSPLVALEFLEQGRGVLAGSLDELQVDALDLQEKHGELAERFTRLRDELEPPIIRNISLTEEDPQPWQAQATRRYDAADEFARLIAEIRQQPGFADFLLAPSSEDMQAAATYGPIVIINVSGYRCDAVIVERQQIRSLALQNLDTNEIEEIARKGDLGHPDTLEWLWHTIANPVLDALGFRELPSAWPHMWWIPTGLLTKFPLHAAGLFNKSGIGNTLDRVISSYNLSVKAIIRGRQRRIPASIPSASPQALLIAMRDTPGCISQLPFAAKEVSMLHGICRSMAIDTIEPRRYKKDILALLPSCKIFHFAGHANANRVDPSRSQLLLEDWETDPLMVGTLMEMKLRERLPFLAYLSACGTGQIKDDRFVDESIHLVSAYQLAGFRHVVGTLWEVNDETCVDIARMTYEGMRDKGMTDEAVCWGLHTAIREIRNRWVSEMAHPRQASQLMISGSNDGDLGGATLPRDIEASDQDDEKPLYWVPYVHFGV</sequence>
<gene>
    <name evidence="2" type="ORF">K444DRAFT_601282</name>
</gene>
<evidence type="ECO:0000259" key="1">
    <source>
        <dbReference type="Pfam" id="PF12770"/>
    </source>
</evidence>
<dbReference type="AlphaFoldDB" id="A0A2J6SJX7"/>
<dbReference type="InterPro" id="IPR011990">
    <property type="entry name" value="TPR-like_helical_dom_sf"/>
</dbReference>
<dbReference type="Gene3D" id="1.25.40.10">
    <property type="entry name" value="Tetratricopeptide repeat domain"/>
    <property type="match status" value="2"/>
</dbReference>
<evidence type="ECO:0000313" key="3">
    <source>
        <dbReference type="Proteomes" id="UP000235371"/>
    </source>
</evidence>
<dbReference type="OrthoDB" id="5405072at2759"/>
<feature type="domain" description="CHAT" evidence="1">
    <location>
        <begin position="599"/>
        <end position="924"/>
    </location>
</feature>
<dbReference type="RefSeq" id="XP_024727970.1">
    <property type="nucleotide sequence ID" value="XM_024878669.1"/>
</dbReference>
<dbReference type="PANTHER" id="PTHR19959:SF119">
    <property type="entry name" value="FUNGAL LIPASE-LIKE DOMAIN-CONTAINING PROTEIN"/>
    <property type="match status" value="1"/>
</dbReference>
<dbReference type="EMBL" id="KZ613912">
    <property type="protein sequence ID" value="PMD51066.1"/>
    <property type="molecule type" value="Genomic_DNA"/>
</dbReference>
<dbReference type="InParanoid" id="A0A2J6SJX7"/>
<evidence type="ECO:0000313" key="2">
    <source>
        <dbReference type="EMBL" id="PMD51066.1"/>
    </source>
</evidence>
<name>A0A2J6SJX7_9HELO</name>
<reference evidence="2 3" key="1">
    <citation type="submission" date="2016-04" db="EMBL/GenBank/DDBJ databases">
        <title>A degradative enzymes factory behind the ericoid mycorrhizal symbiosis.</title>
        <authorList>
            <consortium name="DOE Joint Genome Institute"/>
            <person name="Martino E."/>
            <person name="Morin E."/>
            <person name="Grelet G."/>
            <person name="Kuo A."/>
            <person name="Kohler A."/>
            <person name="Daghino S."/>
            <person name="Barry K."/>
            <person name="Choi C."/>
            <person name="Cichocki N."/>
            <person name="Clum A."/>
            <person name="Copeland A."/>
            <person name="Hainaut M."/>
            <person name="Haridas S."/>
            <person name="Labutti K."/>
            <person name="Lindquist E."/>
            <person name="Lipzen A."/>
            <person name="Khouja H.-R."/>
            <person name="Murat C."/>
            <person name="Ohm R."/>
            <person name="Olson A."/>
            <person name="Spatafora J."/>
            <person name="Veneault-Fourrey C."/>
            <person name="Henrissat B."/>
            <person name="Grigoriev I."/>
            <person name="Martin F."/>
            <person name="Perotto S."/>
        </authorList>
    </citation>
    <scope>NUCLEOTIDE SEQUENCE [LARGE SCALE GENOMIC DNA]</scope>
    <source>
        <strain evidence="2 3">E</strain>
    </source>
</reference>
<protein>
    <recommendedName>
        <fullName evidence="1">CHAT domain-containing protein</fullName>
    </recommendedName>
</protein>
<dbReference type="InterPro" id="IPR024983">
    <property type="entry name" value="CHAT_dom"/>
</dbReference>